<dbReference type="EMBL" id="ML736181">
    <property type="protein sequence ID" value="KAE8380429.1"/>
    <property type="molecule type" value="Genomic_DNA"/>
</dbReference>
<dbReference type="Proteomes" id="UP000326198">
    <property type="component" value="Unassembled WGS sequence"/>
</dbReference>
<reference evidence="1 2" key="1">
    <citation type="submission" date="2019-04" db="EMBL/GenBank/DDBJ databases">
        <title>Friends and foes A comparative genomics studyof 23 Aspergillus species from section Flavi.</title>
        <authorList>
            <consortium name="DOE Joint Genome Institute"/>
            <person name="Kjaerbolling I."/>
            <person name="Vesth T."/>
            <person name="Frisvad J.C."/>
            <person name="Nybo J.L."/>
            <person name="Theobald S."/>
            <person name="Kildgaard S."/>
            <person name="Isbrandt T."/>
            <person name="Kuo A."/>
            <person name="Sato A."/>
            <person name="Lyhne E.K."/>
            <person name="Kogle M.E."/>
            <person name="Wiebenga A."/>
            <person name="Kun R.S."/>
            <person name="Lubbers R.J."/>
            <person name="Makela M.R."/>
            <person name="Barry K."/>
            <person name="Chovatia M."/>
            <person name="Clum A."/>
            <person name="Daum C."/>
            <person name="Haridas S."/>
            <person name="He G."/>
            <person name="LaButti K."/>
            <person name="Lipzen A."/>
            <person name="Mondo S."/>
            <person name="Riley R."/>
            <person name="Salamov A."/>
            <person name="Simmons B.A."/>
            <person name="Magnuson J.K."/>
            <person name="Henrissat B."/>
            <person name="Mortensen U.H."/>
            <person name="Larsen T.O."/>
            <person name="Devries R.P."/>
            <person name="Grigoriev I.V."/>
            <person name="Machida M."/>
            <person name="Baker S.E."/>
            <person name="Andersen M.R."/>
        </authorList>
    </citation>
    <scope>NUCLEOTIDE SEQUENCE [LARGE SCALE GENOMIC DNA]</scope>
    <source>
        <strain evidence="1 2">IBT 29228</strain>
    </source>
</reference>
<accession>A0A5N7BFB9</accession>
<dbReference type="Gene3D" id="2.80.10.50">
    <property type="match status" value="1"/>
</dbReference>
<proteinExistence type="predicted"/>
<organism evidence="1 2">
    <name type="scientific">Aspergillus bertholletiae</name>
    <dbReference type="NCBI Taxonomy" id="1226010"/>
    <lineage>
        <taxon>Eukaryota</taxon>
        <taxon>Fungi</taxon>
        <taxon>Dikarya</taxon>
        <taxon>Ascomycota</taxon>
        <taxon>Pezizomycotina</taxon>
        <taxon>Eurotiomycetes</taxon>
        <taxon>Eurotiomycetidae</taxon>
        <taxon>Eurotiales</taxon>
        <taxon>Aspergillaceae</taxon>
        <taxon>Aspergillus</taxon>
        <taxon>Aspergillus subgen. Circumdati</taxon>
    </lineage>
</organism>
<dbReference type="OrthoDB" id="5539371at2759"/>
<evidence type="ECO:0008006" key="3">
    <source>
        <dbReference type="Google" id="ProtNLM"/>
    </source>
</evidence>
<name>A0A5N7BFB9_9EURO</name>
<evidence type="ECO:0000313" key="2">
    <source>
        <dbReference type="Proteomes" id="UP000326198"/>
    </source>
</evidence>
<sequence length="133" mass="14823">MQEIQPGPYMLIHKITQKALDLNRDTGLLAKYEPNGSPQQSWIIERDDESGLYIIQSLEVPLYLAAEEGMPFAVIGSDPLGRWSATSVGPDTYIFEHSEVGGVLHPGEGDDDTPIRLLDRVPGDVQEWVLHRL</sequence>
<protein>
    <recommendedName>
        <fullName evidence="3">Ricin B lectin domain-containing protein</fullName>
    </recommendedName>
</protein>
<dbReference type="SUPFAM" id="SSF50370">
    <property type="entry name" value="Ricin B-like lectins"/>
    <property type="match status" value="1"/>
</dbReference>
<keyword evidence="2" id="KW-1185">Reference proteome</keyword>
<gene>
    <name evidence="1" type="ORF">BDV26DRAFT_257347</name>
</gene>
<dbReference type="InterPro" id="IPR035992">
    <property type="entry name" value="Ricin_B-like_lectins"/>
</dbReference>
<evidence type="ECO:0000313" key="1">
    <source>
        <dbReference type="EMBL" id="KAE8380429.1"/>
    </source>
</evidence>
<dbReference type="AlphaFoldDB" id="A0A5N7BFB9"/>